<protein>
    <submittedName>
        <fullName evidence="2">Uncharacterized protein</fullName>
    </submittedName>
</protein>
<proteinExistence type="predicted"/>
<accession>A0A0C9UYZ2</accession>
<evidence type="ECO:0000313" key="3">
    <source>
        <dbReference type="Proteomes" id="UP000054279"/>
    </source>
</evidence>
<evidence type="ECO:0000313" key="2">
    <source>
        <dbReference type="EMBL" id="KIJ34492.1"/>
    </source>
</evidence>
<feature type="compositionally biased region" description="Acidic residues" evidence="1">
    <location>
        <begin position="189"/>
        <end position="202"/>
    </location>
</feature>
<dbReference type="AlphaFoldDB" id="A0A0C9UYZ2"/>
<feature type="region of interest" description="Disordered" evidence="1">
    <location>
        <begin position="173"/>
        <end position="250"/>
    </location>
</feature>
<gene>
    <name evidence="2" type="ORF">M422DRAFT_263459</name>
</gene>
<feature type="compositionally biased region" description="Basic and acidic residues" evidence="1">
    <location>
        <begin position="27"/>
        <end position="39"/>
    </location>
</feature>
<organism evidence="2 3">
    <name type="scientific">Sphaerobolus stellatus (strain SS14)</name>
    <dbReference type="NCBI Taxonomy" id="990650"/>
    <lineage>
        <taxon>Eukaryota</taxon>
        <taxon>Fungi</taxon>
        <taxon>Dikarya</taxon>
        <taxon>Basidiomycota</taxon>
        <taxon>Agaricomycotina</taxon>
        <taxon>Agaricomycetes</taxon>
        <taxon>Phallomycetidae</taxon>
        <taxon>Geastrales</taxon>
        <taxon>Sphaerobolaceae</taxon>
        <taxon>Sphaerobolus</taxon>
    </lineage>
</organism>
<dbReference type="HOGENOM" id="CLU_842411_0_0_1"/>
<dbReference type="OrthoDB" id="3266683at2759"/>
<feature type="region of interest" description="Disordered" evidence="1">
    <location>
        <begin position="1"/>
        <end position="48"/>
    </location>
</feature>
<dbReference type="Proteomes" id="UP000054279">
    <property type="component" value="Unassembled WGS sequence"/>
</dbReference>
<reference evidence="2 3" key="1">
    <citation type="submission" date="2014-06" db="EMBL/GenBank/DDBJ databases">
        <title>Evolutionary Origins and Diversification of the Mycorrhizal Mutualists.</title>
        <authorList>
            <consortium name="DOE Joint Genome Institute"/>
            <consortium name="Mycorrhizal Genomics Consortium"/>
            <person name="Kohler A."/>
            <person name="Kuo A."/>
            <person name="Nagy L.G."/>
            <person name="Floudas D."/>
            <person name="Copeland A."/>
            <person name="Barry K.W."/>
            <person name="Cichocki N."/>
            <person name="Veneault-Fourrey C."/>
            <person name="LaButti K."/>
            <person name="Lindquist E.A."/>
            <person name="Lipzen A."/>
            <person name="Lundell T."/>
            <person name="Morin E."/>
            <person name="Murat C."/>
            <person name="Riley R."/>
            <person name="Ohm R."/>
            <person name="Sun H."/>
            <person name="Tunlid A."/>
            <person name="Henrissat B."/>
            <person name="Grigoriev I.V."/>
            <person name="Hibbett D.S."/>
            <person name="Martin F."/>
        </authorList>
    </citation>
    <scope>NUCLEOTIDE SEQUENCE [LARGE SCALE GENOMIC DNA]</scope>
    <source>
        <strain evidence="2 3">SS14</strain>
    </source>
</reference>
<evidence type="ECO:0000256" key="1">
    <source>
        <dbReference type="SAM" id="MobiDB-lite"/>
    </source>
</evidence>
<name>A0A0C9UYZ2_SPHS4</name>
<sequence>MPGAANTAKRKAASKPDAQPIGKKGQIRQDRWGWEKEASRTTPTTTMNKKALPKVRWKDDDNLTWTLLSVIEASPAMRQSFGYDTGSRKVLTVHPSGQWTGDEKVYGEVIKNRITTINKKYNMYHNMLSQTGQGLIDGGRDHEIEDGMELANIWDKIRLEFPFYKTLNGLRSTDVSSASGDGVSPPSEADTDQLDQEDDEERTDSHRGSPGLDEEVDAAEPVSLELPDSEEDIPIEATNKSKPANHDRTTKSVPATKMNRMMSTPVPAANTGTAAQPTNKRAALADTTKTILADQRESNECIQFEWECTWLAMKELELVEESKRKAESHV</sequence>
<keyword evidence="3" id="KW-1185">Reference proteome</keyword>
<dbReference type="EMBL" id="KN837199">
    <property type="protein sequence ID" value="KIJ34492.1"/>
    <property type="molecule type" value="Genomic_DNA"/>
</dbReference>